<evidence type="ECO:0000313" key="3">
    <source>
        <dbReference type="Proteomes" id="UP000015453"/>
    </source>
</evidence>
<organism evidence="2 3">
    <name type="scientific">Genlisea aurea</name>
    <dbReference type="NCBI Taxonomy" id="192259"/>
    <lineage>
        <taxon>Eukaryota</taxon>
        <taxon>Viridiplantae</taxon>
        <taxon>Streptophyta</taxon>
        <taxon>Embryophyta</taxon>
        <taxon>Tracheophyta</taxon>
        <taxon>Spermatophyta</taxon>
        <taxon>Magnoliopsida</taxon>
        <taxon>eudicotyledons</taxon>
        <taxon>Gunneridae</taxon>
        <taxon>Pentapetalae</taxon>
        <taxon>asterids</taxon>
        <taxon>lamiids</taxon>
        <taxon>Lamiales</taxon>
        <taxon>Lentibulariaceae</taxon>
        <taxon>Genlisea</taxon>
    </lineage>
</organism>
<dbReference type="AlphaFoldDB" id="S8BUN1"/>
<dbReference type="Proteomes" id="UP000015453">
    <property type="component" value="Unassembled WGS sequence"/>
</dbReference>
<reference evidence="2 3" key="1">
    <citation type="journal article" date="2013" name="BMC Genomics">
        <title>The miniature genome of a carnivorous plant Genlisea aurea contains a low number of genes and short non-coding sequences.</title>
        <authorList>
            <person name="Leushkin E.V."/>
            <person name="Sutormin R.A."/>
            <person name="Nabieva E.R."/>
            <person name="Penin A.A."/>
            <person name="Kondrashov A.S."/>
            <person name="Logacheva M.D."/>
        </authorList>
    </citation>
    <scope>NUCLEOTIDE SEQUENCE [LARGE SCALE GENOMIC DNA]</scope>
</reference>
<protein>
    <submittedName>
        <fullName evidence="2">Uncharacterized protein</fullName>
    </submittedName>
</protein>
<feature type="compositionally biased region" description="Basic and acidic residues" evidence="1">
    <location>
        <begin position="44"/>
        <end position="59"/>
    </location>
</feature>
<comment type="caution">
    <text evidence="2">The sequence shown here is derived from an EMBL/GenBank/DDBJ whole genome shotgun (WGS) entry which is preliminary data.</text>
</comment>
<accession>S8BUN1</accession>
<dbReference type="EMBL" id="AUSU01009561">
    <property type="protein sequence ID" value="EPS58079.1"/>
    <property type="molecule type" value="Genomic_DNA"/>
</dbReference>
<feature type="compositionally biased region" description="Basic residues" evidence="1">
    <location>
        <begin position="31"/>
        <end position="43"/>
    </location>
</feature>
<name>S8BUN1_9LAMI</name>
<gene>
    <name evidence="2" type="ORF">M569_16737</name>
</gene>
<proteinExistence type="predicted"/>
<feature type="region of interest" description="Disordered" evidence="1">
    <location>
        <begin position="1"/>
        <end position="64"/>
    </location>
</feature>
<keyword evidence="3" id="KW-1185">Reference proteome</keyword>
<sequence>MEKSKALRNWENPHHWMAGKKKISRKAGANRNRRLRRQRRAFSRRKEHDDEYATEERGRNGGNGTTYCKFDIVAVVKLLNLQ</sequence>
<evidence type="ECO:0000313" key="2">
    <source>
        <dbReference type="EMBL" id="EPS58079.1"/>
    </source>
</evidence>
<evidence type="ECO:0000256" key="1">
    <source>
        <dbReference type="SAM" id="MobiDB-lite"/>
    </source>
</evidence>